<reference evidence="11" key="1">
    <citation type="submission" date="2021-11" db="EMBL/GenBank/DDBJ databases">
        <title>Streptomyces corallinus and Kineosporia corallina sp. nov., two new coral-derived marine actinobacteria.</title>
        <authorList>
            <person name="Buangrab K."/>
            <person name="Sutthacheep M."/>
            <person name="Yeemin T."/>
            <person name="Harunari E."/>
            <person name="Igarashi Y."/>
            <person name="Sripreechasak P."/>
            <person name="Kanchanasin P."/>
            <person name="Tanasupawat S."/>
            <person name="Phongsopitanun W."/>
        </authorList>
    </citation>
    <scope>NUCLEOTIDE SEQUENCE</scope>
    <source>
        <strain evidence="11">JCM 31032</strain>
    </source>
</reference>
<feature type="transmembrane region" description="Helical" evidence="9">
    <location>
        <begin position="97"/>
        <end position="119"/>
    </location>
</feature>
<dbReference type="EMBL" id="JAJOMB010000026">
    <property type="protein sequence ID" value="MCD5315996.1"/>
    <property type="molecule type" value="Genomic_DNA"/>
</dbReference>
<dbReference type="GO" id="GO:0005886">
    <property type="term" value="C:plasma membrane"/>
    <property type="evidence" value="ECO:0007669"/>
    <property type="project" value="UniProtKB-SubCell"/>
</dbReference>
<dbReference type="RefSeq" id="WP_231448817.1">
    <property type="nucleotide sequence ID" value="NZ_JAJOMB010000026.1"/>
</dbReference>
<feature type="transmembrane region" description="Helical" evidence="9">
    <location>
        <begin position="215"/>
        <end position="234"/>
    </location>
</feature>
<dbReference type="InterPro" id="IPR020846">
    <property type="entry name" value="MFS_dom"/>
</dbReference>
<feature type="transmembrane region" description="Helical" evidence="9">
    <location>
        <begin position="370"/>
        <end position="387"/>
    </location>
</feature>
<feature type="transmembrane region" description="Helical" evidence="9">
    <location>
        <begin position="254"/>
        <end position="275"/>
    </location>
</feature>
<evidence type="ECO:0000256" key="8">
    <source>
        <dbReference type="ARBA" id="ARBA00023136"/>
    </source>
</evidence>
<feature type="transmembrane region" description="Helical" evidence="9">
    <location>
        <begin position="282"/>
        <end position="300"/>
    </location>
</feature>
<sequence>MFAPLRRHVPLALVFLCVGLASAMAVPFLTLFLTDAVHASPLQVTIFLIAAPLSSVVVSMTMGQWSDRLPSRRGLIIATAVIGAVGTLLTASIRDYWILLALTVTATAAASALVPQVFAHARVSLQGSPNAVMTMTTLRTILSLSWVGGPFLATVLLSLGDFVAVYGFATAMYVIAAVVAWRMIPAHTPAAIQPDAEPGEAAVQTTPGQDETRRVVILTIAAFVLLQCTGNLSLQALPLFLRDEVQGGLGDAGLILGLCAALEIPLMLGFGMLAARYRLRTLILAGPLLSLIYALAVAGASETWQIAAMQLVNASAIALLHGLGISYVQDMVPTRPGHASTLFTSAGPIGAMMAGPIIGAAQTFGYRETYLIGAALAGIAFVLFLLARPTLTGARIIRTTTTVPARRNVPETVTS</sequence>
<feature type="transmembrane region" description="Helical" evidence="9">
    <location>
        <begin position="306"/>
        <end position="328"/>
    </location>
</feature>
<name>A0A9X1NMT5_9ACTN</name>
<dbReference type="PANTHER" id="PTHR23535:SF2">
    <property type="entry name" value="SUGAR EFFLUX TRANSPORTER A-RELATED"/>
    <property type="match status" value="1"/>
</dbReference>
<accession>A0A9X1NMT5</accession>
<keyword evidence="4" id="KW-1003">Cell membrane</keyword>
<keyword evidence="7 9" id="KW-1133">Transmembrane helix</keyword>
<evidence type="ECO:0000256" key="1">
    <source>
        <dbReference type="ARBA" id="ARBA00004651"/>
    </source>
</evidence>
<dbReference type="SUPFAM" id="SSF103473">
    <property type="entry name" value="MFS general substrate transporter"/>
    <property type="match status" value="1"/>
</dbReference>
<keyword evidence="12" id="KW-1185">Reference proteome</keyword>
<proteinExistence type="inferred from homology"/>
<evidence type="ECO:0000256" key="2">
    <source>
        <dbReference type="ARBA" id="ARBA00006523"/>
    </source>
</evidence>
<feature type="transmembrane region" description="Helical" evidence="9">
    <location>
        <begin position="41"/>
        <end position="62"/>
    </location>
</feature>
<evidence type="ECO:0000313" key="11">
    <source>
        <dbReference type="EMBL" id="MCD5315996.1"/>
    </source>
</evidence>
<dbReference type="InterPro" id="IPR011701">
    <property type="entry name" value="MFS"/>
</dbReference>
<dbReference type="PANTHER" id="PTHR23535">
    <property type="entry name" value="SUGAR EFFLUX TRANSPORTER A-RELATED"/>
    <property type="match status" value="1"/>
</dbReference>
<evidence type="ECO:0000256" key="9">
    <source>
        <dbReference type="SAM" id="Phobius"/>
    </source>
</evidence>
<feature type="transmembrane region" description="Helical" evidence="9">
    <location>
        <begin position="74"/>
        <end position="91"/>
    </location>
</feature>
<evidence type="ECO:0000256" key="5">
    <source>
        <dbReference type="ARBA" id="ARBA00022597"/>
    </source>
</evidence>
<protein>
    <submittedName>
        <fullName evidence="11">Sugar efflux transporter</fullName>
    </submittedName>
</protein>
<evidence type="ECO:0000256" key="7">
    <source>
        <dbReference type="ARBA" id="ARBA00022989"/>
    </source>
</evidence>
<keyword evidence="3" id="KW-0813">Transport</keyword>
<dbReference type="AlphaFoldDB" id="A0A9X1NMT5"/>
<evidence type="ECO:0000256" key="6">
    <source>
        <dbReference type="ARBA" id="ARBA00022692"/>
    </source>
</evidence>
<dbReference type="Proteomes" id="UP001138997">
    <property type="component" value="Unassembled WGS sequence"/>
</dbReference>
<organism evidence="11 12">
    <name type="scientific">Kineosporia babensis</name>
    <dbReference type="NCBI Taxonomy" id="499548"/>
    <lineage>
        <taxon>Bacteria</taxon>
        <taxon>Bacillati</taxon>
        <taxon>Actinomycetota</taxon>
        <taxon>Actinomycetes</taxon>
        <taxon>Kineosporiales</taxon>
        <taxon>Kineosporiaceae</taxon>
        <taxon>Kineosporia</taxon>
    </lineage>
</organism>
<dbReference type="Pfam" id="PF07690">
    <property type="entry name" value="MFS_1"/>
    <property type="match status" value="1"/>
</dbReference>
<comment type="caution">
    <text evidence="11">The sequence shown here is derived from an EMBL/GenBank/DDBJ whole genome shotgun (WGS) entry which is preliminary data.</text>
</comment>
<dbReference type="PROSITE" id="PS50850">
    <property type="entry name" value="MFS"/>
    <property type="match status" value="1"/>
</dbReference>
<feature type="transmembrane region" description="Helical" evidence="9">
    <location>
        <begin position="165"/>
        <end position="184"/>
    </location>
</feature>
<dbReference type="Gene3D" id="1.20.1250.20">
    <property type="entry name" value="MFS general substrate transporter like domains"/>
    <property type="match status" value="2"/>
</dbReference>
<keyword evidence="8 9" id="KW-0472">Membrane</keyword>
<feature type="domain" description="Major facilitator superfamily (MFS) profile" evidence="10">
    <location>
        <begin position="1"/>
        <end position="392"/>
    </location>
</feature>
<evidence type="ECO:0000313" key="12">
    <source>
        <dbReference type="Proteomes" id="UP001138997"/>
    </source>
</evidence>
<comment type="similarity">
    <text evidence="2">Belongs to the major facilitator superfamily. Set transporter family.</text>
</comment>
<dbReference type="InterPro" id="IPR036259">
    <property type="entry name" value="MFS_trans_sf"/>
</dbReference>
<evidence type="ECO:0000256" key="3">
    <source>
        <dbReference type="ARBA" id="ARBA00022448"/>
    </source>
</evidence>
<dbReference type="GO" id="GO:0022857">
    <property type="term" value="F:transmembrane transporter activity"/>
    <property type="evidence" value="ECO:0007669"/>
    <property type="project" value="InterPro"/>
</dbReference>
<feature type="transmembrane region" description="Helical" evidence="9">
    <location>
        <begin position="140"/>
        <end position="159"/>
    </location>
</feature>
<dbReference type="CDD" id="cd17471">
    <property type="entry name" value="MFS_Set"/>
    <property type="match status" value="1"/>
</dbReference>
<feature type="transmembrane region" description="Helical" evidence="9">
    <location>
        <begin position="340"/>
        <end position="364"/>
    </location>
</feature>
<keyword evidence="5" id="KW-0762">Sugar transport</keyword>
<keyword evidence="6 9" id="KW-0812">Transmembrane</keyword>
<gene>
    <name evidence="11" type="ORF">LR394_34390</name>
</gene>
<comment type="subcellular location">
    <subcellularLocation>
        <location evidence="1">Cell membrane</location>
        <topology evidence="1">Multi-pass membrane protein</topology>
    </subcellularLocation>
</comment>
<evidence type="ECO:0000259" key="10">
    <source>
        <dbReference type="PROSITE" id="PS50850"/>
    </source>
</evidence>
<evidence type="ECO:0000256" key="4">
    <source>
        <dbReference type="ARBA" id="ARBA00022475"/>
    </source>
</evidence>